<reference evidence="1" key="1">
    <citation type="submission" date="2014-12" db="EMBL/GenBank/DDBJ databases">
        <title>Insight into the proteome of Arion vulgaris.</title>
        <authorList>
            <person name="Aradska J."/>
            <person name="Bulat T."/>
            <person name="Smidak R."/>
            <person name="Sarate P."/>
            <person name="Gangsoo J."/>
            <person name="Sialana F."/>
            <person name="Bilban M."/>
            <person name="Lubec G."/>
        </authorList>
    </citation>
    <scope>NUCLEOTIDE SEQUENCE</scope>
    <source>
        <tissue evidence="1">Skin</tissue>
    </source>
</reference>
<evidence type="ECO:0000313" key="1">
    <source>
        <dbReference type="EMBL" id="CEK49146.1"/>
    </source>
</evidence>
<name>A0A0B6Y023_9EUPU</name>
<protein>
    <submittedName>
        <fullName evidence="1">Uncharacterized protein</fullName>
    </submittedName>
</protein>
<sequence length="58" mass="7130">KYAQILINQHRTCVLDRWPQLDLLKRVWEHLRTCPKCYDDIPLMVLKDEIFQHVVVWI</sequence>
<feature type="non-terminal residue" evidence="1">
    <location>
        <position position="1"/>
    </location>
</feature>
<dbReference type="AlphaFoldDB" id="A0A0B6Y023"/>
<organism evidence="1">
    <name type="scientific">Arion vulgaris</name>
    <dbReference type="NCBI Taxonomy" id="1028688"/>
    <lineage>
        <taxon>Eukaryota</taxon>
        <taxon>Metazoa</taxon>
        <taxon>Spiralia</taxon>
        <taxon>Lophotrochozoa</taxon>
        <taxon>Mollusca</taxon>
        <taxon>Gastropoda</taxon>
        <taxon>Heterobranchia</taxon>
        <taxon>Euthyneura</taxon>
        <taxon>Panpulmonata</taxon>
        <taxon>Eupulmonata</taxon>
        <taxon>Stylommatophora</taxon>
        <taxon>Helicina</taxon>
        <taxon>Arionoidea</taxon>
        <taxon>Arionidae</taxon>
        <taxon>Arion</taxon>
    </lineage>
</organism>
<accession>A0A0B6Y023</accession>
<dbReference type="EMBL" id="HACG01002281">
    <property type="protein sequence ID" value="CEK49146.1"/>
    <property type="molecule type" value="Transcribed_RNA"/>
</dbReference>
<proteinExistence type="predicted"/>
<gene>
    <name evidence="1" type="primary">ORF6584</name>
</gene>